<dbReference type="EMBL" id="QNRT01000001">
    <property type="protein sequence ID" value="RBP53620.1"/>
    <property type="molecule type" value="Genomic_DNA"/>
</dbReference>
<reference evidence="2 3" key="1">
    <citation type="submission" date="2018-06" db="EMBL/GenBank/DDBJ databases">
        <title>Genomic Encyclopedia of Type Strains, Phase IV (KMG-IV): sequencing the most valuable type-strain genomes for metagenomic binning, comparative biology and taxonomic classification.</title>
        <authorList>
            <person name="Goeker M."/>
        </authorList>
    </citation>
    <scope>NUCLEOTIDE SEQUENCE [LARGE SCALE GENOMIC DNA]</scope>
    <source>
        <strain evidence="2 3">DSM 24032</strain>
    </source>
</reference>
<keyword evidence="3" id="KW-1185">Reference proteome</keyword>
<dbReference type="InterPro" id="IPR045466">
    <property type="entry name" value="DUF6498"/>
</dbReference>
<dbReference type="InParanoid" id="A0A395JPP3"/>
<accession>A0A395JPP3</accession>
<keyword evidence="1" id="KW-1133">Transmembrane helix</keyword>
<protein>
    <submittedName>
        <fullName evidence="2">Uncharacterized protein</fullName>
    </submittedName>
</protein>
<feature type="transmembrane region" description="Helical" evidence="1">
    <location>
        <begin position="77"/>
        <end position="102"/>
    </location>
</feature>
<proteinExistence type="predicted"/>
<keyword evidence="1" id="KW-0812">Transmembrane</keyword>
<evidence type="ECO:0000256" key="1">
    <source>
        <dbReference type="SAM" id="Phobius"/>
    </source>
</evidence>
<gene>
    <name evidence="2" type="ORF">DFR28_1011007</name>
</gene>
<evidence type="ECO:0000313" key="3">
    <source>
        <dbReference type="Proteomes" id="UP000253083"/>
    </source>
</evidence>
<feature type="transmembrane region" description="Helical" evidence="1">
    <location>
        <begin position="46"/>
        <end position="65"/>
    </location>
</feature>
<evidence type="ECO:0000313" key="2">
    <source>
        <dbReference type="EMBL" id="RBP53620.1"/>
    </source>
</evidence>
<feature type="transmembrane region" description="Helical" evidence="1">
    <location>
        <begin position="180"/>
        <end position="197"/>
    </location>
</feature>
<dbReference type="OrthoDB" id="278054at2"/>
<dbReference type="Pfam" id="PF20108">
    <property type="entry name" value="DUF6498"/>
    <property type="match status" value="1"/>
</dbReference>
<sequence length="229" mass="25405">MSMQSLNEPLGVKPRHNRLSVIALLMANAVPLLGVLLYGWNVVFVLALFWIENLIVGVFNLVKMLAVVVRDRRYSELLMCAFFIVHYGFFCMAHGTLLWSLLDLGPLNVDGYFPNHGSGLFGLFAEGATVFMSFVEQFGTPLRWAILALILSHGVALIENFVLQGGVLDERINRLMGAPYPRIIIMHVGLLVGAIVLEKLGSPTWLLVILVGAKIVVDVSRYRTNKAQL</sequence>
<organism evidence="2 3">
    <name type="scientific">Arenicella xantha</name>
    <dbReference type="NCBI Taxonomy" id="644221"/>
    <lineage>
        <taxon>Bacteria</taxon>
        <taxon>Pseudomonadati</taxon>
        <taxon>Pseudomonadota</taxon>
        <taxon>Gammaproteobacteria</taxon>
        <taxon>Arenicellales</taxon>
        <taxon>Arenicellaceae</taxon>
        <taxon>Arenicella</taxon>
    </lineage>
</organism>
<dbReference type="AlphaFoldDB" id="A0A395JPP3"/>
<name>A0A395JPP3_9GAMM</name>
<comment type="caution">
    <text evidence="2">The sequence shown here is derived from an EMBL/GenBank/DDBJ whole genome shotgun (WGS) entry which is preliminary data.</text>
</comment>
<feature type="transmembrane region" description="Helical" evidence="1">
    <location>
        <begin position="144"/>
        <end position="168"/>
    </location>
</feature>
<dbReference type="RefSeq" id="WP_113953172.1">
    <property type="nucleotide sequence ID" value="NZ_QNRT01000001.1"/>
</dbReference>
<keyword evidence="1" id="KW-0472">Membrane</keyword>
<feature type="transmembrane region" description="Helical" evidence="1">
    <location>
        <begin position="21"/>
        <end position="40"/>
    </location>
</feature>
<dbReference type="Proteomes" id="UP000253083">
    <property type="component" value="Unassembled WGS sequence"/>
</dbReference>